<comment type="similarity">
    <text evidence="2">Belongs to the asparagine synthetase family.</text>
</comment>
<dbReference type="GO" id="GO:0016740">
    <property type="term" value="F:transferase activity"/>
    <property type="evidence" value="ECO:0007669"/>
    <property type="project" value="UniProtKB-KW"/>
</dbReference>
<comment type="catalytic activity">
    <reaction evidence="6">
        <text>L-aspartate + L-glutamine + ATP + H2O = L-asparagine + L-glutamate + AMP + diphosphate + H(+)</text>
        <dbReference type="Rhea" id="RHEA:12228"/>
        <dbReference type="ChEBI" id="CHEBI:15377"/>
        <dbReference type="ChEBI" id="CHEBI:15378"/>
        <dbReference type="ChEBI" id="CHEBI:29985"/>
        <dbReference type="ChEBI" id="CHEBI:29991"/>
        <dbReference type="ChEBI" id="CHEBI:30616"/>
        <dbReference type="ChEBI" id="CHEBI:33019"/>
        <dbReference type="ChEBI" id="CHEBI:58048"/>
        <dbReference type="ChEBI" id="CHEBI:58359"/>
        <dbReference type="ChEBI" id="CHEBI:456215"/>
        <dbReference type="EC" id="6.3.5.4"/>
    </reaction>
</comment>
<keyword evidence="9" id="KW-0808">Transferase</keyword>
<dbReference type="OrthoDB" id="9763290at2"/>
<dbReference type="RefSeq" id="WP_071663469.1">
    <property type="nucleotide sequence ID" value="NZ_CP009654.1"/>
</dbReference>
<gene>
    <name evidence="9" type="ORF">KX01_484</name>
</gene>
<dbReference type="EMBL" id="CP009654">
    <property type="protein sequence ID" value="APC96939.1"/>
    <property type="molecule type" value="Genomic_DNA"/>
</dbReference>
<organism evidence="9 10">
    <name type="scientific">Francisella frigiditurris</name>
    <dbReference type="NCBI Taxonomy" id="1542390"/>
    <lineage>
        <taxon>Bacteria</taxon>
        <taxon>Pseudomonadati</taxon>
        <taxon>Pseudomonadota</taxon>
        <taxon>Gammaproteobacteria</taxon>
        <taxon>Thiotrichales</taxon>
        <taxon>Francisellaceae</taxon>
        <taxon>Francisella</taxon>
    </lineage>
</organism>
<dbReference type="PANTHER" id="PTHR43284">
    <property type="entry name" value="ASPARAGINE SYNTHETASE (GLUTAMINE-HYDROLYZING)"/>
    <property type="match status" value="1"/>
</dbReference>
<dbReference type="InterPro" id="IPR051786">
    <property type="entry name" value="ASN_synthetase/amidase"/>
</dbReference>
<keyword evidence="5 7" id="KW-0067">ATP-binding</keyword>
<dbReference type="InterPro" id="IPR006426">
    <property type="entry name" value="Asn_synth_AEB"/>
</dbReference>
<dbReference type="InterPro" id="IPR029055">
    <property type="entry name" value="Ntn_hydrolases_N"/>
</dbReference>
<dbReference type="STRING" id="1542390.KX01_484"/>
<dbReference type="Proteomes" id="UP000182521">
    <property type="component" value="Chromosome"/>
</dbReference>
<dbReference type="AlphaFoldDB" id="A0A1J0KTC2"/>
<evidence type="ECO:0000256" key="3">
    <source>
        <dbReference type="ARBA" id="ARBA00012737"/>
    </source>
</evidence>
<dbReference type="Gene3D" id="3.60.20.10">
    <property type="entry name" value="Glutamine Phosphoribosylpyrophosphate, subunit 1, domain 1"/>
    <property type="match status" value="1"/>
</dbReference>
<reference evidence="10" key="1">
    <citation type="submission" date="2014-10" db="EMBL/GenBank/DDBJ databases">
        <authorList>
            <person name="Kuske C.R."/>
            <person name="Challacombe J.F."/>
            <person name="Daligault H.E."/>
            <person name="Davenport K.W."/>
            <person name="Johnson S.L."/>
            <person name="Siddaramappa S."/>
            <person name="Petersen J.M."/>
        </authorList>
    </citation>
    <scope>NUCLEOTIDE SEQUENCE [LARGE SCALE GENOMIC DNA]</scope>
    <source>
        <strain evidence="10">CA97-1460</strain>
    </source>
</reference>
<dbReference type="InterPro" id="IPR017932">
    <property type="entry name" value="GATase_2_dom"/>
</dbReference>
<dbReference type="Gene3D" id="3.40.50.620">
    <property type="entry name" value="HUPs"/>
    <property type="match status" value="1"/>
</dbReference>
<evidence type="ECO:0000256" key="5">
    <source>
        <dbReference type="ARBA" id="ARBA00022840"/>
    </source>
</evidence>
<feature type="domain" description="Glutamine amidotransferase type-2" evidence="8">
    <location>
        <begin position="1"/>
        <end position="209"/>
    </location>
</feature>
<evidence type="ECO:0000256" key="1">
    <source>
        <dbReference type="ARBA" id="ARBA00005187"/>
    </source>
</evidence>
<comment type="pathway">
    <text evidence="1">Amino-acid biosynthesis; L-asparagine biosynthesis; L-asparagine from L-aspartate (L-Gln route): step 1/1.</text>
</comment>
<accession>A0A1J0KTC2</accession>
<dbReference type="SUPFAM" id="SSF56235">
    <property type="entry name" value="N-terminal nucleophile aminohydrolases (Ntn hydrolases)"/>
    <property type="match status" value="1"/>
</dbReference>
<dbReference type="PANTHER" id="PTHR43284:SF1">
    <property type="entry name" value="ASPARAGINE SYNTHETASE"/>
    <property type="match status" value="1"/>
</dbReference>
<evidence type="ECO:0000256" key="6">
    <source>
        <dbReference type="ARBA" id="ARBA00048741"/>
    </source>
</evidence>
<dbReference type="EC" id="6.3.5.4" evidence="3"/>
<feature type="binding site" evidence="7">
    <location>
        <position position="95"/>
    </location>
    <ligand>
        <name>L-glutamine</name>
        <dbReference type="ChEBI" id="CHEBI:58359"/>
    </ligand>
</feature>
<dbReference type="PIRSF" id="PIRSF001589">
    <property type="entry name" value="Asn_synthetase_glu-h"/>
    <property type="match status" value="1"/>
</dbReference>
<dbReference type="GO" id="GO:0005524">
    <property type="term" value="F:ATP binding"/>
    <property type="evidence" value="ECO:0007669"/>
    <property type="project" value="UniProtKB-KW"/>
</dbReference>
<keyword evidence="10" id="KW-1185">Reference proteome</keyword>
<dbReference type="InterPro" id="IPR001962">
    <property type="entry name" value="Asn_synthase"/>
</dbReference>
<dbReference type="GO" id="GO:0006529">
    <property type="term" value="P:asparagine biosynthetic process"/>
    <property type="evidence" value="ECO:0007669"/>
    <property type="project" value="InterPro"/>
</dbReference>
<protein>
    <recommendedName>
        <fullName evidence="3">asparagine synthase (glutamine-hydrolyzing)</fullName>
        <ecNumber evidence="3">6.3.5.4</ecNumber>
    </recommendedName>
</protein>
<evidence type="ECO:0000259" key="8">
    <source>
        <dbReference type="PROSITE" id="PS51278"/>
    </source>
</evidence>
<evidence type="ECO:0000256" key="7">
    <source>
        <dbReference type="PIRSR" id="PIRSR001589-2"/>
    </source>
</evidence>
<dbReference type="KEGG" id="frc:KX01_484"/>
<dbReference type="InterPro" id="IPR014729">
    <property type="entry name" value="Rossmann-like_a/b/a_fold"/>
</dbReference>
<evidence type="ECO:0000256" key="2">
    <source>
        <dbReference type="ARBA" id="ARBA00005752"/>
    </source>
</evidence>
<dbReference type="SUPFAM" id="SSF52402">
    <property type="entry name" value="Adenine nucleotide alpha hydrolases-like"/>
    <property type="match status" value="1"/>
</dbReference>
<evidence type="ECO:0000313" key="10">
    <source>
        <dbReference type="Proteomes" id="UP000182521"/>
    </source>
</evidence>
<proteinExistence type="inferred from homology"/>
<dbReference type="PROSITE" id="PS51278">
    <property type="entry name" value="GATASE_TYPE_2"/>
    <property type="match status" value="1"/>
</dbReference>
<evidence type="ECO:0000313" key="9">
    <source>
        <dbReference type="EMBL" id="APC96939.1"/>
    </source>
</evidence>
<keyword evidence="9" id="KW-0315">Glutamine amidotransferase</keyword>
<evidence type="ECO:0000256" key="4">
    <source>
        <dbReference type="ARBA" id="ARBA00022741"/>
    </source>
</evidence>
<dbReference type="Pfam" id="PF00733">
    <property type="entry name" value="Asn_synthase"/>
    <property type="match status" value="1"/>
</dbReference>
<keyword evidence="4 7" id="KW-0547">Nucleotide-binding</keyword>
<name>A0A1J0KTC2_9GAMM</name>
<sequence length="617" mass="72096">MFHGIFFRTNNLLGDIQEDIIDGSNKILNTNPENKTITTLYDYESGYWLSQAIEKNSRELIYSYKNFTIVGWIKLYNREELITKLEISPPLNTSDAELILYTYEKYVDDTPEHLHGDYSFAIFDNNNKKLLCVRDHMGTRPFYYYLDDNVFIFSSSQVIFNYLDILNISASEEWICRVLDGGTNMNFEKTAYNEVFKIPPAHYLNISKENFLKKKYFEFSTKKINLNANDDYFKIYEEKVKKAILERFINSNHNIGSEISGGIDSSTVTSYIAKYFDQPINNLFTYGFTRLDQEPEYALLVNQFYKLPNAFICSGNSNIKNKNPLDILGAPVEHGNATGHEIFYLNASGDGVRSLFSGFGGDEFVTSIHGDLVKFELLKDRRYKDLFKTFGGNIITKPLRILKFLVQNNAKRGKKSFGMLNAFKSRWPYFLVKDDFIEKHDLKQRYFEVGSFDNGFSSFDKFTLEKRWVSFVPTRMDNCSLMAAAYGIDYYWPLLDVHLIQFFLSTPNTLKIHKGFGRYLHRKSVEDTVPKKIIWKKSKYMGEPFLDKRNNEADIEFDNNLHPDLINIINIEKLHSQLEKLKTLDNAKKEIKMTISRNISNIKNIDEWLKYFNLRIK</sequence>
<dbReference type="GO" id="GO:0004066">
    <property type="term" value="F:asparagine synthase (glutamine-hydrolyzing) activity"/>
    <property type="evidence" value="ECO:0007669"/>
    <property type="project" value="UniProtKB-EC"/>
</dbReference>
<dbReference type="Pfam" id="PF13537">
    <property type="entry name" value="GATase_7"/>
    <property type="match status" value="1"/>
</dbReference>